<feature type="region of interest" description="Disordered" evidence="2">
    <location>
        <begin position="1"/>
        <end position="24"/>
    </location>
</feature>
<accession>A0ABW8ITU6</accession>
<keyword evidence="4" id="KW-0251">Elongation factor</keyword>
<dbReference type="InterPro" id="IPR001437">
    <property type="entry name" value="Tscrpt_elong_fac_GreA/B_C"/>
</dbReference>
<name>A0ABW8ITU6_9GAMM</name>
<sequence>MSRAFVKDNDGDAENALPDLPLSDHPNYVTPHGMAVLRERLAAAHARRDALRTTESDALGQQSELASLERELRWLNARVASAIEVDLAKQPRDRVAFGAIVTVDSDESERRWQIVGEDEADAEHGLVSYVSPLATALIGARVGDEVRWQRPAGDLMIEVVRIDYSDTAPRSEPQR</sequence>
<dbReference type="RefSeq" id="WP_284399047.1">
    <property type="nucleotide sequence ID" value="NZ_BSNQ01000003.1"/>
</dbReference>
<dbReference type="InterPro" id="IPR018151">
    <property type="entry name" value="TF_GreA/GreB_CS"/>
</dbReference>
<dbReference type="Proteomes" id="UP001620405">
    <property type="component" value="Unassembled WGS sequence"/>
</dbReference>
<gene>
    <name evidence="4" type="ORF">ISP13_02410</name>
</gene>
<dbReference type="Pfam" id="PF01272">
    <property type="entry name" value="GreA_GreB"/>
    <property type="match status" value="1"/>
</dbReference>
<evidence type="ECO:0000259" key="3">
    <source>
        <dbReference type="Pfam" id="PF01272"/>
    </source>
</evidence>
<organism evidence="4 5">
    <name type="scientific">Dyella lipolytica</name>
    <dbReference type="NCBI Taxonomy" id="1867835"/>
    <lineage>
        <taxon>Bacteria</taxon>
        <taxon>Pseudomonadati</taxon>
        <taxon>Pseudomonadota</taxon>
        <taxon>Gammaproteobacteria</taxon>
        <taxon>Lysobacterales</taxon>
        <taxon>Rhodanobacteraceae</taxon>
        <taxon>Dyella</taxon>
    </lineage>
</organism>
<dbReference type="InterPro" id="IPR036953">
    <property type="entry name" value="GreA/GreB_C_sf"/>
</dbReference>
<evidence type="ECO:0000313" key="4">
    <source>
        <dbReference type="EMBL" id="MFK2872369.1"/>
    </source>
</evidence>
<dbReference type="EMBL" id="JADIKG010000009">
    <property type="protein sequence ID" value="MFK2872369.1"/>
    <property type="molecule type" value="Genomic_DNA"/>
</dbReference>
<dbReference type="PROSITE" id="PS00830">
    <property type="entry name" value="GREAB_2"/>
    <property type="match status" value="1"/>
</dbReference>
<dbReference type="PANTHER" id="PTHR30437">
    <property type="entry name" value="TRANSCRIPTION ELONGATION FACTOR GREA"/>
    <property type="match status" value="1"/>
</dbReference>
<evidence type="ECO:0000313" key="5">
    <source>
        <dbReference type="Proteomes" id="UP001620405"/>
    </source>
</evidence>
<dbReference type="SUPFAM" id="SSF54534">
    <property type="entry name" value="FKBP-like"/>
    <property type="match status" value="1"/>
</dbReference>
<evidence type="ECO:0000256" key="2">
    <source>
        <dbReference type="SAM" id="MobiDB-lite"/>
    </source>
</evidence>
<dbReference type="PANTHER" id="PTHR30437:SF6">
    <property type="entry name" value="TRANSCRIPTION ELONGATION FACTOR GREB"/>
    <property type="match status" value="1"/>
</dbReference>
<feature type="coiled-coil region" evidence="1">
    <location>
        <begin position="51"/>
        <end position="85"/>
    </location>
</feature>
<feature type="compositionally biased region" description="Basic and acidic residues" evidence="2">
    <location>
        <begin position="1"/>
        <end position="10"/>
    </location>
</feature>
<dbReference type="InterPro" id="IPR023459">
    <property type="entry name" value="Tscrpt_elong_fac_GreA/B_fam"/>
</dbReference>
<keyword evidence="5" id="KW-1185">Reference proteome</keyword>
<dbReference type="PIRSF" id="PIRSF006092">
    <property type="entry name" value="GreA_GreB"/>
    <property type="match status" value="1"/>
</dbReference>
<dbReference type="Gene3D" id="3.10.50.30">
    <property type="entry name" value="Transcription elongation factor, GreA/GreB, C-terminal domain"/>
    <property type="match status" value="1"/>
</dbReference>
<reference evidence="4 5" key="1">
    <citation type="submission" date="2020-10" db="EMBL/GenBank/DDBJ databases">
        <title>Phylogeny of dyella-like bacteria.</title>
        <authorList>
            <person name="Fu J."/>
        </authorList>
    </citation>
    <scope>NUCLEOTIDE SEQUENCE [LARGE SCALE GENOMIC DNA]</scope>
    <source>
        <strain evidence="4 5">DHOB07</strain>
    </source>
</reference>
<keyword evidence="1" id="KW-0175">Coiled coil</keyword>
<feature type="domain" description="Transcription elongation factor GreA/GreB C-terminal" evidence="3">
    <location>
        <begin position="91"/>
        <end position="164"/>
    </location>
</feature>
<evidence type="ECO:0000256" key="1">
    <source>
        <dbReference type="SAM" id="Coils"/>
    </source>
</evidence>
<protein>
    <submittedName>
        <fullName evidence="4">GreA/GreB family elongation factor</fullName>
    </submittedName>
</protein>
<proteinExistence type="predicted"/>
<keyword evidence="4" id="KW-0648">Protein biosynthesis</keyword>
<dbReference type="GO" id="GO:0003746">
    <property type="term" value="F:translation elongation factor activity"/>
    <property type="evidence" value="ECO:0007669"/>
    <property type="project" value="UniProtKB-KW"/>
</dbReference>
<comment type="caution">
    <text evidence="4">The sequence shown here is derived from an EMBL/GenBank/DDBJ whole genome shotgun (WGS) entry which is preliminary data.</text>
</comment>